<reference evidence="3 4" key="2">
    <citation type="submission" date="2024-10" db="EMBL/GenBank/DDBJ databases">
        <authorList>
            <person name="Ryan C."/>
        </authorList>
    </citation>
    <scope>NUCLEOTIDE SEQUENCE [LARGE SCALE GENOMIC DNA]</scope>
</reference>
<evidence type="ECO:0000313" key="4">
    <source>
        <dbReference type="Proteomes" id="UP001497457"/>
    </source>
</evidence>
<keyword evidence="1" id="KW-0812">Transmembrane</keyword>
<keyword evidence="1" id="KW-1133">Transmembrane helix</keyword>
<gene>
    <name evidence="2" type="ORF">URODEC1_LOCUS39081</name>
    <name evidence="3" type="ORF">URODEC1_LOCUS39083</name>
</gene>
<evidence type="ECO:0000313" key="3">
    <source>
        <dbReference type="EMBL" id="CAL4951724.1"/>
    </source>
</evidence>
<keyword evidence="1" id="KW-0472">Membrane</keyword>
<sequence>MDKDKKLASLWPLLVMTVVKKKKAAAPFQAVRQVSLWALLSAASLVGYAASAYALNHYHVRPPSWLTGLKPTGAAAAVRNLVAWWSAAAAAAAALALLLPECRRQSRRALAYAALAATANSHLMFIALLRAGPDTRGIFWWIGSTADVVMLVAIDIDCALALLGRGAYANAPAC</sequence>
<protein>
    <submittedName>
        <fullName evidence="3">Uncharacterized protein</fullName>
    </submittedName>
</protein>
<evidence type="ECO:0000256" key="1">
    <source>
        <dbReference type="SAM" id="Phobius"/>
    </source>
</evidence>
<proteinExistence type="predicted"/>
<organism evidence="3 4">
    <name type="scientific">Urochloa decumbens</name>
    <dbReference type="NCBI Taxonomy" id="240449"/>
    <lineage>
        <taxon>Eukaryota</taxon>
        <taxon>Viridiplantae</taxon>
        <taxon>Streptophyta</taxon>
        <taxon>Embryophyta</taxon>
        <taxon>Tracheophyta</taxon>
        <taxon>Spermatophyta</taxon>
        <taxon>Magnoliopsida</taxon>
        <taxon>Liliopsida</taxon>
        <taxon>Poales</taxon>
        <taxon>Poaceae</taxon>
        <taxon>PACMAD clade</taxon>
        <taxon>Panicoideae</taxon>
        <taxon>Panicodae</taxon>
        <taxon>Paniceae</taxon>
        <taxon>Melinidinae</taxon>
        <taxon>Urochloa</taxon>
    </lineage>
</organism>
<dbReference type="EMBL" id="OZ075127">
    <property type="protein sequence ID" value="CAL4951722.1"/>
    <property type="molecule type" value="Genomic_DNA"/>
</dbReference>
<name>A0ABC8Z0Y1_9POAL</name>
<accession>A0ABC8Z0Y1</accession>
<keyword evidence="4" id="KW-1185">Reference proteome</keyword>
<dbReference type="AlphaFoldDB" id="A0ABC8Z0Y1"/>
<evidence type="ECO:0000313" key="2">
    <source>
        <dbReference type="EMBL" id="CAL4951722.1"/>
    </source>
</evidence>
<reference evidence="4" key="1">
    <citation type="submission" date="2024-06" db="EMBL/GenBank/DDBJ databases">
        <authorList>
            <person name="Ryan C."/>
        </authorList>
    </citation>
    <scope>NUCLEOTIDE SEQUENCE [LARGE SCALE GENOMIC DNA]</scope>
</reference>
<dbReference type="EMBL" id="OZ075127">
    <property type="protein sequence ID" value="CAL4951724.1"/>
    <property type="molecule type" value="Genomic_DNA"/>
</dbReference>
<feature type="transmembrane region" description="Helical" evidence="1">
    <location>
        <begin position="110"/>
        <end position="132"/>
    </location>
</feature>
<feature type="transmembrane region" description="Helical" evidence="1">
    <location>
        <begin position="138"/>
        <end position="163"/>
    </location>
</feature>
<feature type="transmembrane region" description="Helical" evidence="1">
    <location>
        <begin position="78"/>
        <end position="98"/>
    </location>
</feature>
<dbReference type="Proteomes" id="UP001497457">
    <property type="component" value="Chromosome 17b"/>
</dbReference>